<keyword evidence="1" id="KW-0812">Transmembrane</keyword>
<dbReference type="Proteomes" id="UP000594459">
    <property type="component" value="Chromosome"/>
</dbReference>
<gene>
    <name evidence="2" type="ORF">IRL76_02850</name>
</gene>
<feature type="transmembrane region" description="Helical" evidence="1">
    <location>
        <begin position="25"/>
        <end position="43"/>
    </location>
</feature>
<name>A0A7S8IW31_9SPHN</name>
<evidence type="ECO:0000313" key="3">
    <source>
        <dbReference type="Proteomes" id="UP000594459"/>
    </source>
</evidence>
<evidence type="ECO:0000313" key="2">
    <source>
        <dbReference type="EMBL" id="QPC99526.1"/>
    </source>
</evidence>
<reference evidence="2 3" key="1">
    <citation type="submission" date="2020-11" db="EMBL/GenBank/DDBJ databases">
        <title>The genome sequence of Erythrobacter sp. 6D36.</title>
        <authorList>
            <person name="Liu Y."/>
        </authorList>
    </citation>
    <scope>NUCLEOTIDE SEQUENCE [LARGE SCALE GENOMIC DNA]</scope>
    <source>
        <strain evidence="2 3">6D36</strain>
    </source>
</reference>
<keyword evidence="3" id="KW-1185">Reference proteome</keyword>
<feature type="transmembrane region" description="Helical" evidence="1">
    <location>
        <begin position="64"/>
        <end position="84"/>
    </location>
</feature>
<keyword evidence="1" id="KW-0472">Membrane</keyword>
<dbReference type="KEGG" id="qso:IRL76_02850"/>
<proteinExistence type="predicted"/>
<keyword evidence="1" id="KW-1133">Transmembrane helix</keyword>
<dbReference type="EMBL" id="CP064654">
    <property type="protein sequence ID" value="QPC99526.1"/>
    <property type="molecule type" value="Genomic_DNA"/>
</dbReference>
<organism evidence="2 3">
    <name type="scientific">Qipengyuania soli</name>
    <dbReference type="NCBI Taxonomy" id="2782568"/>
    <lineage>
        <taxon>Bacteria</taxon>
        <taxon>Pseudomonadati</taxon>
        <taxon>Pseudomonadota</taxon>
        <taxon>Alphaproteobacteria</taxon>
        <taxon>Sphingomonadales</taxon>
        <taxon>Erythrobacteraceae</taxon>
        <taxon>Qipengyuania</taxon>
    </lineage>
</organism>
<sequence length="87" mass="9546">MCSPICPRIMWKLPDEILFASDAELLALWGAGMLVLAALCSLMERRRMKRAQINRIGWVPWTGLFLTFAVIGGGLLAVAVPAMFNPG</sequence>
<evidence type="ECO:0000256" key="1">
    <source>
        <dbReference type="SAM" id="Phobius"/>
    </source>
</evidence>
<dbReference type="AlphaFoldDB" id="A0A7S8IW31"/>
<accession>A0A7S8IW31</accession>
<protein>
    <submittedName>
        <fullName evidence="2">Uncharacterized protein</fullName>
    </submittedName>
</protein>